<dbReference type="GO" id="GO:0016779">
    <property type="term" value="F:nucleotidyltransferase activity"/>
    <property type="evidence" value="ECO:0007669"/>
    <property type="project" value="UniProtKB-KW"/>
</dbReference>
<dbReference type="Gene3D" id="3.40.250.10">
    <property type="entry name" value="Rhodanese-like domain"/>
    <property type="match status" value="1"/>
</dbReference>
<name>A0A1T4P8I8_9HYPH</name>
<dbReference type="EMBL" id="FUWJ01000002">
    <property type="protein sequence ID" value="SJZ87637.1"/>
    <property type="molecule type" value="Genomic_DNA"/>
</dbReference>
<dbReference type="AlphaFoldDB" id="A0A1T4P8I8"/>
<dbReference type="PANTHER" id="PTHR10953:SF102">
    <property type="entry name" value="ADENYLYLTRANSFERASE AND SULFURTRANSFERASE MOCS3"/>
    <property type="match status" value="1"/>
</dbReference>
<dbReference type="STRING" id="225324.SAMN02745126_02666"/>
<dbReference type="InterPro" id="IPR000594">
    <property type="entry name" value="ThiF_NAD_FAD-bd"/>
</dbReference>
<dbReference type="CDD" id="cd00757">
    <property type="entry name" value="ThiF_MoeB_HesA_family"/>
    <property type="match status" value="1"/>
</dbReference>
<accession>A0A1T4P8I8</accession>
<dbReference type="Proteomes" id="UP000190092">
    <property type="component" value="Unassembled WGS sequence"/>
</dbReference>
<dbReference type="GO" id="GO:0005829">
    <property type="term" value="C:cytosol"/>
    <property type="evidence" value="ECO:0007669"/>
    <property type="project" value="TreeGrafter"/>
</dbReference>
<evidence type="ECO:0000256" key="1">
    <source>
        <dbReference type="ARBA" id="ARBA00009919"/>
    </source>
</evidence>
<proteinExistence type="inferred from homology"/>
<dbReference type="Pfam" id="PF00899">
    <property type="entry name" value="ThiF"/>
    <property type="match status" value="1"/>
</dbReference>
<dbReference type="InterPro" id="IPR036873">
    <property type="entry name" value="Rhodanese-like_dom_sf"/>
</dbReference>
<keyword evidence="3" id="KW-0808">Transferase</keyword>
<sequence>MTDRYARQTILGEVGVAGQAKLAAASVLVVGAGGLGCPVLQYLAGAGIGHLTIVDHDTVEETNLHRQPLYAMFDIGRPKAEAARAVLQRFNPGIVVEAVVERLTPQNVERLVAAADIVVDAADSFAATYILSDACHVANKPLVSASVIGLTGYVGAFCGGSPSYRAVFPEVSIDGGTCATVGVLGTAVAVLGSLQAHIVLNLLLGMEPSPLGRVVTFDAKRLVFGGFGFEGSPEAEATVPFIAPSGVRDDDLVVDLRGLDEAPVSPFSAARRLDVDHIDELVTQPLPSARIVLCCRSGQRALMAADRLRERGLANLALVALG</sequence>
<keyword evidence="3" id="KW-0548">Nucleotidyltransferase</keyword>
<gene>
    <name evidence="3" type="ORF">SAMN02745126_02666</name>
</gene>
<dbReference type="SUPFAM" id="SSF69572">
    <property type="entry name" value="Activating enzymes of the ubiquitin-like proteins"/>
    <property type="match status" value="1"/>
</dbReference>
<evidence type="ECO:0000259" key="2">
    <source>
        <dbReference type="PROSITE" id="PS50206"/>
    </source>
</evidence>
<dbReference type="InterPro" id="IPR035985">
    <property type="entry name" value="Ubiquitin-activating_enz"/>
</dbReference>
<dbReference type="GO" id="GO:0008146">
    <property type="term" value="F:sulfotransferase activity"/>
    <property type="evidence" value="ECO:0007669"/>
    <property type="project" value="TreeGrafter"/>
</dbReference>
<protein>
    <submittedName>
        <fullName evidence="3">Molybdopterin or thiamine biosynthesis adenylyltransferase</fullName>
    </submittedName>
</protein>
<keyword evidence="4" id="KW-1185">Reference proteome</keyword>
<dbReference type="PROSITE" id="PS50206">
    <property type="entry name" value="RHODANESE_3"/>
    <property type="match status" value="1"/>
</dbReference>
<dbReference type="RefSeq" id="WP_085934323.1">
    <property type="nucleotide sequence ID" value="NZ_FUWJ01000002.1"/>
</dbReference>
<dbReference type="Gene3D" id="3.40.50.720">
    <property type="entry name" value="NAD(P)-binding Rossmann-like Domain"/>
    <property type="match status" value="1"/>
</dbReference>
<dbReference type="SUPFAM" id="SSF52821">
    <property type="entry name" value="Rhodanese/Cell cycle control phosphatase"/>
    <property type="match status" value="1"/>
</dbReference>
<evidence type="ECO:0000313" key="4">
    <source>
        <dbReference type="Proteomes" id="UP000190092"/>
    </source>
</evidence>
<comment type="similarity">
    <text evidence="1">Belongs to the HesA/MoeB/ThiF family.</text>
</comment>
<dbReference type="InterPro" id="IPR001763">
    <property type="entry name" value="Rhodanese-like_dom"/>
</dbReference>
<organism evidence="3 4">
    <name type="scientific">Enhydrobacter aerosaccus</name>
    <dbReference type="NCBI Taxonomy" id="225324"/>
    <lineage>
        <taxon>Bacteria</taxon>
        <taxon>Pseudomonadati</taxon>
        <taxon>Pseudomonadota</taxon>
        <taxon>Alphaproteobacteria</taxon>
        <taxon>Hyphomicrobiales</taxon>
        <taxon>Enhydrobacter</taxon>
    </lineage>
</organism>
<evidence type="ECO:0000313" key="3">
    <source>
        <dbReference type="EMBL" id="SJZ87637.1"/>
    </source>
</evidence>
<dbReference type="InterPro" id="IPR045886">
    <property type="entry name" value="ThiF/MoeB/HesA"/>
</dbReference>
<dbReference type="GO" id="GO:0008641">
    <property type="term" value="F:ubiquitin-like modifier activating enzyme activity"/>
    <property type="evidence" value="ECO:0007669"/>
    <property type="project" value="InterPro"/>
</dbReference>
<dbReference type="GO" id="GO:0004792">
    <property type="term" value="F:thiosulfate-cyanide sulfurtransferase activity"/>
    <property type="evidence" value="ECO:0007669"/>
    <property type="project" value="TreeGrafter"/>
</dbReference>
<feature type="domain" description="Rhodanese" evidence="2">
    <location>
        <begin position="247"/>
        <end position="319"/>
    </location>
</feature>
<dbReference type="PANTHER" id="PTHR10953">
    <property type="entry name" value="UBIQUITIN-ACTIVATING ENZYME E1"/>
    <property type="match status" value="1"/>
</dbReference>
<dbReference type="CDD" id="cd00158">
    <property type="entry name" value="RHOD"/>
    <property type="match status" value="1"/>
</dbReference>
<dbReference type="FunFam" id="3.40.50.720:FF:000080">
    <property type="entry name" value="Thiazole biosynthesis adenylyltransferase ThiF"/>
    <property type="match status" value="1"/>
</dbReference>
<reference evidence="4" key="1">
    <citation type="submission" date="2017-02" db="EMBL/GenBank/DDBJ databases">
        <authorList>
            <person name="Varghese N."/>
            <person name="Submissions S."/>
        </authorList>
    </citation>
    <scope>NUCLEOTIDE SEQUENCE [LARGE SCALE GENOMIC DNA]</scope>
    <source>
        <strain evidence="4">ATCC 27094</strain>
    </source>
</reference>
<dbReference type="OrthoDB" id="9804286at2"/>